<sequence>MDIEQISDGASELKIEPSG</sequence>
<reference evidence="1" key="1">
    <citation type="submission" date="2018-02" db="EMBL/GenBank/DDBJ databases">
        <title>Rhizophora mucronata_Transcriptome.</title>
        <authorList>
            <person name="Meera S.P."/>
            <person name="Sreeshan A."/>
            <person name="Augustine A."/>
        </authorList>
    </citation>
    <scope>NUCLEOTIDE SEQUENCE</scope>
    <source>
        <tissue evidence="1">Leaf</tissue>
    </source>
</reference>
<proteinExistence type="predicted"/>
<protein>
    <submittedName>
        <fullName evidence="1">Uncharacterized protein</fullName>
    </submittedName>
</protein>
<evidence type="ECO:0000313" key="1">
    <source>
        <dbReference type="EMBL" id="MBX61578.1"/>
    </source>
</evidence>
<organism evidence="1">
    <name type="scientific">Rhizophora mucronata</name>
    <name type="common">Asiatic mangrove</name>
    <dbReference type="NCBI Taxonomy" id="61149"/>
    <lineage>
        <taxon>Eukaryota</taxon>
        <taxon>Viridiplantae</taxon>
        <taxon>Streptophyta</taxon>
        <taxon>Embryophyta</taxon>
        <taxon>Tracheophyta</taxon>
        <taxon>Spermatophyta</taxon>
        <taxon>Magnoliopsida</taxon>
        <taxon>eudicotyledons</taxon>
        <taxon>Gunneridae</taxon>
        <taxon>Pentapetalae</taxon>
        <taxon>rosids</taxon>
        <taxon>fabids</taxon>
        <taxon>Malpighiales</taxon>
        <taxon>Rhizophoraceae</taxon>
        <taxon>Rhizophora</taxon>
    </lineage>
</organism>
<accession>A0A2P2Q3K6</accession>
<dbReference type="AlphaFoldDB" id="A0A2P2Q3K6"/>
<dbReference type="EMBL" id="GGEC01081094">
    <property type="protein sequence ID" value="MBX61578.1"/>
    <property type="molecule type" value="Transcribed_RNA"/>
</dbReference>
<name>A0A2P2Q3K6_RHIMU</name>